<dbReference type="Gene3D" id="2.60.40.10">
    <property type="entry name" value="Immunoglobulins"/>
    <property type="match status" value="1"/>
</dbReference>
<dbReference type="Gene3D" id="6.20.120.50">
    <property type="match status" value="1"/>
</dbReference>
<evidence type="ECO:0000256" key="3">
    <source>
        <dbReference type="ARBA" id="ARBA00060872"/>
    </source>
</evidence>
<feature type="compositionally biased region" description="Basic and acidic residues" evidence="5">
    <location>
        <begin position="410"/>
        <end position="419"/>
    </location>
</feature>
<keyword evidence="2" id="KW-0333">Golgi apparatus</keyword>
<dbReference type="Gene3D" id="3.40.50.10190">
    <property type="entry name" value="BRCT domain"/>
    <property type="match status" value="1"/>
</dbReference>
<dbReference type="GO" id="GO:0046983">
    <property type="term" value="F:protein dimerization activity"/>
    <property type="evidence" value="ECO:0007669"/>
    <property type="project" value="InterPro"/>
</dbReference>
<reference evidence="8 9" key="1">
    <citation type="submission" date="2013-12" db="EMBL/GenBank/DDBJ databases">
        <title>The Genome Sequence of Candida albicans P78048.</title>
        <authorList>
            <consortium name="The Broad Institute Genome Sequencing Platform"/>
            <consortium name="The Broad Institute Genome Sequencing Center for Infectious Disease"/>
            <person name="Cuomo C."/>
            <person name="Bennett R."/>
            <person name="Hirakawa M."/>
            <person name="Noverr M."/>
            <person name="Mitchell A."/>
            <person name="Young S.K."/>
            <person name="Zeng Q."/>
            <person name="Gargeya S."/>
            <person name="Fitzgerald M."/>
            <person name="Abouelleil A."/>
            <person name="Alvarado L."/>
            <person name="Berlin A.M."/>
            <person name="Chapman S.B."/>
            <person name="Dewar J."/>
            <person name="Goldberg J."/>
            <person name="Griggs A."/>
            <person name="Gujja S."/>
            <person name="Hansen M."/>
            <person name="Howarth C."/>
            <person name="Imamovic A."/>
            <person name="Larimer J."/>
            <person name="McCowan C."/>
            <person name="Murphy C."/>
            <person name="Pearson M."/>
            <person name="Priest M."/>
            <person name="Roberts A."/>
            <person name="Saif S."/>
            <person name="Shea T."/>
            <person name="Sykes S."/>
            <person name="Wortman J."/>
            <person name="Nusbaum C."/>
            <person name="Birren B."/>
        </authorList>
    </citation>
    <scope>NUCLEOTIDE SEQUENCE [LARGE SCALE GENOMIC DNA]</scope>
    <source>
        <strain evidence="8 9">P78048</strain>
    </source>
</reference>
<feature type="region of interest" description="Disordered" evidence="5">
    <location>
        <begin position="367"/>
        <end position="562"/>
    </location>
</feature>
<evidence type="ECO:0000256" key="5">
    <source>
        <dbReference type="SAM" id="MobiDB-lite"/>
    </source>
</evidence>
<dbReference type="Proteomes" id="UP000030161">
    <property type="component" value="Unassembled WGS sequence"/>
</dbReference>
<dbReference type="CDD" id="cd13945">
    <property type="entry name" value="Chs5_N"/>
    <property type="match status" value="1"/>
</dbReference>
<sequence>MVEVSLTVGKLDASLALLLTKDHHLIEFPTILLPNGVRAGSIIKIRCDQDFDSEKEEAEKFTKIQDEILQTFATNLPQPPNLKIKNVTQTSCVLEWDKLNLGTATLKNLILFKDGKKLGSIPQPLNNRTSKLSGLPIDKSFKVQLRLDTTAGTFLSNEIEVTTHKMTDLSGITVCLGDLTPNDQFNKEDIEEALKNMGAKYPVQQQVKVDTTHFLCTRENKQNPEYVKANDMNIPIIRPEWLKACERERRIVGVRDFYVKDCVLPDIFAKNYWQKTTSQTAGNFSAQSLPKESPAVPDKEGLPKTDLNKESVKDEPTEVDHAKEDSVTQEPAIEEISAVVSENIITPDIANEETDIVEGESTKIESVPTDEIDTKVESTPVAVETEDAVAESPADQDAAVTLEPTSVDDQELHQSDETLKQVNDGQQEIDVGDATEQPEKGEIDDTRKQSNNAVNNTETQETATDDAFDTVPLEGDENIATAAKETEPTSTEPTESVNVTNVNNSASEEVGKDDNDDEDDEDEDADNEGKSNETSEQSSEGSATGSPSKKKNKKKKKNNKKK</sequence>
<dbReference type="InterPro" id="IPR036420">
    <property type="entry name" value="BRCT_dom_sf"/>
</dbReference>
<feature type="compositionally biased region" description="Basic and acidic residues" evidence="5">
    <location>
        <begin position="297"/>
        <end position="326"/>
    </location>
</feature>
<feature type="domain" description="BRCT" evidence="6">
    <location>
        <begin position="164"/>
        <end position="259"/>
    </location>
</feature>
<dbReference type="FunFam" id="3.40.50.10190:FF:000077">
    <property type="entry name" value="Chitin biosynthesis protein CHS5"/>
    <property type="match status" value="1"/>
</dbReference>
<organism evidence="8 9">
    <name type="scientific">Candida albicans P78048</name>
    <dbReference type="NCBI Taxonomy" id="1094989"/>
    <lineage>
        <taxon>Eukaryota</taxon>
        <taxon>Fungi</taxon>
        <taxon>Dikarya</taxon>
        <taxon>Ascomycota</taxon>
        <taxon>Saccharomycotina</taxon>
        <taxon>Pichiomycetes</taxon>
        <taxon>Debaryomycetaceae</taxon>
        <taxon>Candida/Lodderomyces clade</taxon>
        <taxon>Candida</taxon>
    </lineage>
</organism>
<name>A0AB34PZ40_CANAX</name>
<evidence type="ECO:0000313" key="9">
    <source>
        <dbReference type="Proteomes" id="UP000030161"/>
    </source>
</evidence>
<dbReference type="AlphaFoldDB" id="A0AB34PZ40"/>
<evidence type="ECO:0000256" key="2">
    <source>
        <dbReference type="ARBA" id="ARBA00023034"/>
    </source>
</evidence>
<feature type="compositionally biased region" description="Low complexity" evidence="5">
    <location>
        <begin position="488"/>
        <end position="508"/>
    </location>
</feature>
<dbReference type="Pfam" id="PF16893">
    <property type="entry name" value="fn3_2"/>
    <property type="match status" value="1"/>
</dbReference>
<dbReference type="GO" id="GO:0005802">
    <property type="term" value="C:trans-Golgi network"/>
    <property type="evidence" value="ECO:0007669"/>
    <property type="project" value="TreeGrafter"/>
</dbReference>
<comment type="subcellular location">
    <subcellularLocation>
        <location evidence="1">Golgi apparatus</location>
    </subcellularLocation>
</comment>
<feature type="region of interest" description="Disordered" evidence="5">
    <location>
        <begin position="283"/>
        <end position="329"/>
    </location>
</feature>
<evidence type="ECO:0000259" key="6">
    <source>
        <dbReference type="PROSITE" id="PS50172"/>
    </source>
</evidence>
<dbReference type="GO" id="GO:0034044">
    <property type="term" value="C:exomer complex"/>
    <property type="evidence" value="ECO:0007669"/>
    <property type="project" value="TreeGrafter"/>
</dbReference>
<evidence type="ECO:0000256" key="4">
    <source>
        <dbReference type="ARBA" id="ARBA00071189"/>
    </source>
</evidence>
<proteinExistence type="inferred from homology"/>
<dbReference type="PROSITE" id="PS50853">
    <property type="entry name" value="FN3"/>
    <property type="match status" value="1"/>
</dbReference>
<evidence type="ECO:0000313" key="8">
    <source>
        <dbReference type="EMBL" id="KGR14950.1"/>
    </source>
</evidence>
<accession>A0AB34PZ40</accession>
<dbReference type="SUPFAM" id="SSF52113">
    <property type="entry name" value="BRCT domain"/>
    <property type="match status" value="1"/>
</dbReference>
<evidence type="ECO:0000256" key="1">
    <source>
        <dbReference type="ARBA" id="ARBA00004555"/>
    </source>
</evidence>
<dbReference type="SMART" id="SM00292">
    <property type="entry name" value="BRCT"/>
    <property type="match status" value="1"/>
</dbReference>
<comment type="caution">
    <text evidence="8">The sequence shown here is derived from an EMBL/GenBank/DDBJ whole genome shotgun (WGS) entry which is preliminary data.</text>
</comment>
<feature type="compositionally biased region" description="Acidic residues" evidence="5">
    <location>
        <begin position="514"/>
        <end position="526"/>
    </location>
</feature>
<evidence type="ECO:0000259" key="7">
    <source>
        <dbReference type="PROSITE" id="PS50853"/>
    </source>
</evidence>
<dbReference type="InterPro" id="IPR003961">
    <property type="entry name" value="FN3_dom"/>
</dbReference>
<dbReference type="EMBL" id="AJIX01000012">
    <property type="protein sequence ID" value="KGR14950.1"/>
    <property type="molecule type" value="Genomic_DNA"/>
</dbReference>
<dbReference type="GO" id="GO:0000747">
    <property type="term" value="P:conjugation with cellular fusion"/>
    <property type="evidence" value="ECO:0007669"/>
    <property type="project" value="TreeGrafter"/>
</dbReference>
<dbReference type="InterPro" id="IPR013783">
    <property type="entry name" value="Ig-like_fold"/>
</dbReference>
<feature type="compositionally biased region" description="Basic and acidic residues" evidence="5">
    <location>
        <begin position="437"/>
        <end position="448"/>
    </location>
</feature>
<dbReference type="InterPro" id="IPR001357">
    <property type="entry name" value="BRCT_dom"/>
</dbReference>
<dbReference type="PROSITE" id="PS50172">
    <property type="entry name" value="BRCT"/>
    <property type="match status" value="1"/>
</dbReference>
<protein>
    <recommendedName>
        <fullName evidence="4">Chitin biosynthesis protein CHS5</fullName>
    </recommendedName>
</protein>
<dbReference type="PANTHER" id="PTHR47351">
    <property type="entry name" value="CHITIN BIOSYNTHESIS PROTEIN CHS5"/>
    <property type="match status" value="1"/>
</dbReference>
<dbReference type="Pfam" id="PF16892">
    <property type="entry name" value="CHS5_N"/>
    <property type="match status" value="1"/>
</dbReference>
<dbReference type="PANTHER" id="PTHR47351:SF1">
    <property type="entry name" value="CHITIN BIOSYNTHESIS PROTEIN CHS5"/>
    <property type="match status" value="1"/>
</dbReference>
<dbReference type="Pfam" id="PF00533">
    <property type="entry name" value="BRCT"/>
    <property type="match status" value="1"/>
</dbReference>
<dbReference type="CDD" id="cd17742">
    <property type="entry name" value="BRCT_CHS5_like"/>
    <property type="match status" value="1"/>
</dbReference>
<comment type="similarity">
    <text evidence="3">Belongs to the CHS5 family.</text>
</comment>
<feature type="domain" description="Fibronectin type-III" evidence="7">
    <location>
        <begin position="78"/>
        <end position="170"/>
    </location>
</feature>
<dbReference type="InterPro" id="IPR052827">
    <property type="entry name" value="CHS_Export/Cell_Fusion_Reg"/>
</dbReference>
<feature type="compositionally biased region" description="Polar residues" evidence="5">
    <location>
        <begin position="449"/>
        <end position="462"/>
    </location>
</feature>
<dbReference type="InterPro" id="IPR031673">
    <property type="entry name" value="Chs5_N"/>
</dbReference>
<gene>
    <name evidence="8" type="ORF">MG3_01826</name>
</gene>
<dbReference type="GO" id="GO:0006893">
    <property type="term" value="P:Golgi to plasma membrane transport"/>
    <property type="evidence" value="ECO:0007669"/>
    <property type="project" value="TreeGrafter"/>
</dbReference>
<feature type="compositionally biased region" description="Basic residues" evidence="5">
    <location>
        <begin position="548"/>
        <end position="562"/>
    </location>
</feature>
<dbReference type="InterPro" id="IPR031669">
    <property type="entry name" value="Fn3_2"/>
</dbReference>
<feature type="compositionally biased region" description="Polar residues" evidence="5">
    <location>
        <begin position="534"/>
        <end position="547"/>
    </location>
</feature>